<protein>
    <recommendedName>
        <fullName evidence="1">Apolipoprotein C-II</fullName>
        <shortName evidence="1">Apo-CII</shortName>
        <shortName evidence="1">ApoC-II</shortName>
    </recommendedName>
    <alternativeName>
        <fullName evidence="1">Apolipoprotein C2</fullName>
    </alternativeName>
</protein>
<proteinExistence type="inferred from homology"/>
<dbReference type="GO" id="GO:0034361">
    <property type="term" value="C:very-low-density lipoprotein particle"/>
    <property type="evidence" value="ECO:0007669"/>
    <property type="project" value="UniProtKB-UniRule"/>
</dbReference>
<keyword evidence="1" id="KW-0162">Chylomicron</keyword>
<comment type="similarity">
    <text evidence="1">Belongs to the apolipoprotein C2 family.</text>
</comment>
<accession>A0A672U7Y2</accession>
<keyword evidence="1" id="KW-0445">Lipid transport</keyword>
<dbReference type="InParanoid" id="A0A672U7Y2"/>
<comment type="subcellular location">
    <subcellularLocation>
        <location evidence="1">Secreted</location>
    </subcellularLocation>
</comment>
<keyword evidence="1" id="KW-0850">VLDL</keyword>
<dbReference type="InterPro" id="IPR023121">
    <property type="entry name" value="ApoC-II_dom_sf"/>
</dbReference>
<dbReference type="Pfam" id="PF05355">
    <property type="entry name" value="Apo-CII"/>
    <property type="match status" value="1"/>
</dbReference>
<name>A0A672U7Y2_STRHB</name>
<keyword evidence="1" id="KW-0813">Transport</keyword>
<keyword evidence="1" id="KW-0964">Secreted</keyword>
<keyword evidence="1" id="KW-0442">Lipid degradation</keyword>
<dbReference type="GO" id="GO:0042627">
    <property type="term" value="C:chylomicron"/>
    <property type="evidence" value="ECO:0007669"/>
    <property type="project" value="UniProtKB-UniRule"/>
</dbReference>
<keyword evidence="1" id="KW-0345">HDL</keyword>
<dbReference type="GO" id="GO:0016042">
    <property type="term" value="P:lipid catabolic process"/>
    <property type="evidence" value="ECO:0007669"/>
    <property type="project" value="UniProtKB-UniRule"/>
</dbReference>
<dbReference type="Ensembl" id="ENSSHBT00005011712.1">
    <property type="protein sequence ID" value="ENSSHBP00005009739.1"/>
    <property type="gene ID" value="ENSSHBG00005008498.1"/>
</dbReference>
<sequence length="72" mass="8037">MGPVICGAEPHTLPHILPYTHVVVTCGLPHTLPPNPPHTPPHRDVYEKGTAAMMTYTGILTDQLYHWWRGSK</sequence>
<keyword evidence="1" id="KW-0427">LDL</keyword>
<dbReference type="GO" id="GO:0034364">
    <property type="term" value="C:high-density lipoprotein particle"/>
    <property type="evidence" value="ECO:0007669"/>
    <property type="project" value="UniProtKB-KW"/>
</dbReference>
<keyword evidence="1" id="KW-0443">Lipid metabolism</keyword>
<dbReference type="GO" id="GO:0006869">
    <property type="term" value="P:lipid transport"/>
    <property type="evidence" value="ECO:0007669"/>
    <property type="project" value="UniProtKB-UniRule"/>
</dbReference>
<keyword evidence="1" id="KW-0732">Signal</keyword>
<dbReference type="AlphaFoldDB" id="A0A672U7Y2"/>
<dbReference type="Gene3D" id="1.10.1440.10">
    <property type="entry name" value="Apolipoprotein C-II"/>
    <property type="match status" value="1"/>
</dbReference>
<dbReference type="GO" id="GO:0008047">
    <property type="term" value="F:enzyme activator activity"/>
    <property type="evidence" value="ECO:0007669"/>
    <property type="project" value="InterPro"/>
</dbReference>
<dbReference type="InterPro" id="IPR008019">
    <property type="entry name" value="Apo-CII"/>
</dbReference>
<dbReference type="Proteomes" id="UP000472266">
    <property type="component" value="Unplaced"/>
</dbReference>
<evidence type="ECO:0000256" key="1">
    <source>
        <dbReference type="RuleBase" id="RU368054"/>
    </source>
</evidence>
<evidence type="ECO:0000313" key="3">
    <source>
        <dbReference type="Proteomes" id="UP000472266"/>
    </source>
</evidence>
<comment type="function">
    <text evidence="1">Component of chylomicrons, very low-density lipoproteins (VLDL), low-density lipoproteins (LDL), and high-density lipoproteins (HDL) in plasma. Plays an important role in lipoprotein metabolism as an activator of lipoprotein lipase.</text>
</comment>
<evidence type="ECO:0000313" key="2">
    <source>
        <dbReference type="Ensembl" id="ENSSHBP00005009739.1"/>
    </source>
</evidence>
<reference evidence="2" key="1">
    <citation type="submission" date="2025-08" db="UniProtKB">
        <authorList>
            <consortium name="Ensembl"/>
        </authorList>
    </citation>
    <scope>IDENTIFICATION</scope>
</reference>
<organism evidence="2 3">
    <name type="scientific">Strigops habroptila</name>
    <name type="common">Kakapo</name>
    <dbReference type="NCBI Taxonomy" id="2489341"/>
    <lineage>
        <taxon>Eukaryota</taxon>
        <taxon>Metazoa</taxon>
        <taxon>Chordata</taxon>
        <taxon>Craniata</taxon>
        <taxon>Vertebrata</taxon>
        <taxon>Euteleostomi</taxon>
        <taxon>Archelosauria</taxon>
        <taxon>Archosauria</taxon>
        <taxon>Dinosauria</taxon>
        <taxon>Saurischia</taxon>
        <taxon>Theropoda</taxon>
        <taxon>Coelurosauria</taxon>
        <taxon>Aves</taxon>
        <taxon>Neognathae</taxon>
        <taxon>Neoaves</taxon>
        <taxon>Telluraves</taxon>
        <taxon>Australaves</taxon>
        <taxon>Psittaciformes</taxon>
        <taxon>Psittacidae</taxon>
        <taxon>Strigops</taxon>
    </lineage>
</organism>
<keyword evidence="3" id="KW-1185">Reference proteome</keyword>
<reference evidence="2" key="2">
    <citation type="submission" date="2025-09" db="UniProtKB">
        <authorList>
            <consortium name="Ensembl"/>
        </authorList>
    </citation>
    <scope>IDENTIFICATION</scope>
</reference>
<dbReference type="GO" id="GO:0034362">
    <property type="term" value="C:low-density lipoprotein particle"/>
    <property type="evidence" value="ECO:0007669"/>
    <property type="project" value="UniProtKB-UniRule"/>
</dbReference>